<dbReference type="UniPathway" id="UPA00051">
    <property type="reaction ID" value="UER00462"/>
</dbReference>
<gene>
    <name evidence="8" type="ORF">AMJ83_05645</name>
</gene>
<protein>
    <recommendedName>
        <fullName evidence="2">aspartate kinase</fullName>
        <ecNumber evidence="2">2.7.2.4</ecNumber>
    </recommendedName>
</protein>
<keyword evidence="3" id="KW-0547">Nucleotide-binding</keyword>
<evidence type="ECO:0000313" key="8">
    <source>
        <dbReference type="EMBL" id="KPK63686.1"/>
    </source>
</evidence>
<comment type="catalytic activity">
    <reaction evidence="6">
        <text>L-aspartate + ATP = 4-phospho-L-aspartate + ADP</text>
        <dbReference type="Rhea" id="RHEA:23776"/>
        <dbReference type="ChEBI" id="CHEBI:29991"/>
        <dbReference type="ChEBI" id="CHEBI:30616"/>
        <dbReference type="ChEBI" id="CHEBI:57535"/>
        <dbReference type="ChEBI" id="CHEBI:456216"/>
        <dbReference type="EC" id="2.7.2.4"/>
    </reaction>
</comment>
<dbReference type="InterPro" id="IPR002912">
    <property type="entry name" value="ACT_dom"/>
</dbReference>
<evidence type="ECO:0000313" key="9">
    <source>
        <dbReference type="Proteomes" id="UP000051373"/>
    </source>
</evidence>
<proteinExistence type="inferred from homology"/>
<evidence type="ECO:0000256" key="2">
    <source>
        <dbReference type="ARBA" id="ARBA00013059"/>
    </source>
</evidence>
<dbReference type="GO" id="GO:0009090">
    <property type="term" value="P:homoserine biosynthetic process"/>
    <property type="evidence" value="ECO:0007669"/>
    <property type="project" value="TreeGrafter"/>
</dbReference>
<dbReference type="InterPro" id="IPR054352">
    <property type="entry name" value="ACT_Aspartokinase"/>
</dbReference>
<accession>A0A0S8FSG4</accession>
<dbReference type="AlphaFoldDB" id="A0A0S8FSG4"/>
<dbReference type="PANTHER" id="PTHR21499">
    <property type="entry name" value="ASPARTATE KINASE"/>
    <property type="match status" value="1"/>
</dbReference>
<dbReference type="Proteomes" id="UP000051373">
    <property type="component" value="Unassembled WGS sequence"/>
</dbReference>
<keyword evidence="4" id="KW-0808">Transferase</keyword>
<dbReference type="GO" id="GO:0005829">
    <property type="term" value="C:cytosol"/>
    <property type="evidence" value="ECO:0007669"/>
    <property type="project" value="TreeGrafter"/>
</dbReference>
<dbReference type="GO" id="GO:0009088">
    <property type="term" value="P:threonine biosynthetic process"/>
    <property type="evidence" value="ECO:0007669"/>
    <property type="project" value="UniProtKB-UniPathway"/>
</dbReference>
<evidence type="ECO:0000256" key="4">
    <source>
        <dbReference type="ARBA" id="ARBA00022777"/>
    </source>
</evidence>
<dbReference type="EC" id="2.7.2.4" evidence="2"/>
<keyword evidence="4" id="KW-0418">Kinase</keyword>
<dbReference type="InterPro" id="IPR045865">
    <property type="entry name" value="ACT-like_dom_sf"/>
</dbReference>
<evidence type="ECO:0000256" key="6">
    <source>
        <dbReference type="ARBA" id="ARBA00047872"/>
    </source>
</evidence>
<reference evidence="8 9" key="1">
    <citation type="journal article" date="2015" name="Microbiome">
        <title>Genomic resolution of linkages in carbon, nitrogen, and sulfur cycling among widespread estuary sediment bacteria.</title>
        <authorList>
            <person name="Baker B.J."/>
            <person name="Lazar C.S."/>
            <person name="Teske A.P."/>
            <person name="Dick G.J."/>
        </authorList>
    </citation>
    <scope>NUCLEOTIDE SEQUENCE [LARGE SCALE GENOMIC DNA]</scope>
    <source>
        <strain evidence="8">SM23_42</strain>
    </source>
</reference>
<comment type="caution">
    <text evidence="8">The sequence shown here is derived from an EMBL/GenBank/DDBJ whole genome shotgun (WGS) entry which is preliminary data.</text>
</comment>
<dbReference type="STRING" id="1703779.AMJ83_05645"/>
<dbReference type="SUPFAM" id="SSF55021">
    <property type="entry name" value="ACT-like"/>
    <property type="match status" value="2"/>
</dbReference>
<evidence type="ECO:0000259" key="7">
    <source>
        <dbReference type="PROSITE" id="PS51671"/>
    </source>
</evidence>
<sequence>MGDLIDKIEQNTKIAKVTLHSVVDRQGIAAEIFSALGDHGLNVELISTSSVGRGRSDISFAVLESDLSDVVKLFETIKGNFGAGEIAVNKDRALITIYGTKLATTPGAAGKIFKVLAENGINIDMISASLTVLSIVVEQDRITSAIEAIEKEFPIK</sequence>
<dbReference type="GO" id="GO:0009089">
    <property type="term" value="P:lysine biosynthetic process via diaminopimelate"/>
    <property type="evidence" value="ECO:0007669"/>
    <property type="project" value="TreeGrafter"/>
</dbReference>
<evidence type="ECO:0000256" key="3">
    <source>
        <dbReference type="ARBA" id="ARBA00022741"/>
    </source>
</evidence>
<organism evidence="8 9">
    <name type="scientific">candidate division WOR_3 bacterium SM23_42</name>
    <dbReference type="NCBI Taxonomy" id="1703779"/>
    <lineage>
        <taxon>Bacteria</taxon>
        <taxon>Bacteria division WOR-3</taxon>
    </lineage>
</organism>
<evidence type="ECO:0000256" key="5">
    <source>
        <dbReference type="ARBA" id="ARBA00022840"/>
    </source>
</evidence>
<dbReference type="CDD" id="cd04913">
    <property type="entry name" value="ACT_AKii-LysC-BS-like_1"/>
    <property type="match status" value="1"/>
</dbReference>
<feature type="domain" description="ACT" evidence="7">
    <location>
        <begin position="97"/>
        <end position="156"/>
    </location>
</feature>
<dbReference type="GO" id="GO:0005524">
    <property type="term" value="F:ATP binding"/>
    <property type="evidence" value="ECO:0007669"/>
    <property type="project" value="UniProtKB-KW"/>
</dbReference>
<dbReference type="GO" id="GO:0004072">
    <property type="term" value="F:aspartate kinase activity"/>
    <property type="evidence" value="ECO:0007669"/>
    <property type="project" value="UniProtKB-EC"/>
</dbReference>
<name>A0A0S8FSG4_UNCW3</name>
<dbReference type="UniPathway" id="UPA00050">
    <property type="reaction ID" value="UER00461"/>
</dbReference>
<dbReference type="PROSITE" id="PS51671">
    <property type="entry name" value="ACT"/>
    <property type="match status" value="2"/>
</dbReference>
<evidence type="ECO:0000256" key="1">
    <source>
        <dbReference type="ARBA" id="ARBA00010122"/>
    </source>
</evidence>
<dbReference type="Gene3D" id="3.30.70.260">
    <property type="match status" value="2"/>
</dbReference>
<dbReference type="PANTHER" id="PTHR21499:SF59">
    <property type="entry name" value="ASPARTOKINASE"/>
    <property type="match status" value="1"/>
</dbReference>
<feature type="domain" description="ACT" evidence="7">
    <location>
        <begin position="17"/>
        <end position="89"/>
    </location>
</feature>
<dbReference type="EMBL" id="LJUJ01000009">
    <property type="protein sequence ID" value="KPK63686.1"/>
    <property type="molecule type" value="Genomic_DNA"/>
</dbReference>
<keyword evidence="5" id="KW-0067">ATP-binding</keyword>
<dbReference type="Pfam" id="PF22468">
    <property type="entry name" value="ACT_9"/>
    <property type="match status" value="2"/>
</dbReference>
<comment type="similarity">
    <text evidence="1">Belongs to the aspartokinase family.</text>
</comment>